<gene>
    <name evidence="2" type="ORF">G7K_6603-t1</name>
</gene>
<feature type="compositionally biased region" description="Polar residues" evidence="1">
    <location>
        <begin position="56"/>
        <end position="65"/>
    </location>
</feature>
<reference evidence="2 3" key="1">
    <citation type="journal article" date="2011" name="J. Gen. Appl. Microbiol.">
        <title>Draft genome sequencing of the enigmatic yeast Saitoella complicata.</title>
        <authorList>
            <person name="Nishida H."/>
            <person name="Hamamoto M."/>
            <person name="Sugiyama J."/>
        </authorList>
    </citation>
    <scope>NUCLEOTIDE SEQUENCE [LARGE SCALE GENOMIC DNA]</scope>
    <source>
        <strain evidence="2 3">NRRL Y-17804</strain>
    </source>
</reference>
<keyword evidence="3" id="KW-1185">Reference proteome</keyword>
<evidence type="ECO:0000313" key="3">
    <source>
        <dbReference type="Proteomes" id="UP000033140"/>
    </source>
</evidence>
<feature type="compositionally biased region" description="Basic and acidic residues" evidence="1">
    <location>
        <begin position="66"/>
        <end position="76"/>
    </location>
</feature>
<name>A0A0E9NRP1_SAICN</name>
<evidence type="ECO:0000256" key="1">
    <source>
        <dbReference type="SAM" id="MobiDB-lite"/>
    </source>
</evidence>
<sequence>MRGMGDRLWIDGPTQEKLQCSRQVPGLEGSSRISAPHEARGLYCFTRKREGEIQVPSGSHGISDQGQDHLSAHREGAEKQLQMYSELKLHEQGITLAEYMNSLGLWTMATKTKVSPMQNSMEAIDDDDCLEISSDYEPLESPSICRG</sequence>
<comment type="caution">
    <text evidence="2">The sequence shown here is derived from an EMBL/GenBank/DDBJ whole genome shotgun (WGS) entry which is preliminary data.</text>
</comment>
<feature type="region of interest" description="Disordered" evidence="1">
    <location>
        <begin position="54"/>
        <end position="76"/>
    </location>
</feature>
<dbReference type="Proteomes" id="UP000033140">
    <property type="component" value="Unassembled WGS sequence"/>
</dbReference>
<accession>A0A0E9NRP1</accession>
<proteinExistence type="predicted"/>
<reference evidence="2 3" key="2">
    <citation type="journal article" date="2014" name="J. Gen. Appl. Microbiol.">
        <title>The early diverging ascomycetous budding yeast Saitoella complicata has three histone deacetylases belonging to the Clr6, Hos2, and Rpd3 lineages.</title>
        <authorList>
            <person name="Nishida H."/>
            <person name="Matsumoto T."/>
            <person name="Kondo S."/>
            <person name="Hamamoto M."/>
            <person name="Yoshikawa H."/>
        </authorList>
    </citation>
    <scope>NUCLEOTIDE SEQUENCE [LARGE SCALE GENOMIC DNA]</scope>
    <source>
        <strain evidence="2 3">NRRL Y-17804</strain>
    </source>
</reference>
<protein>
    <submittedName>
        <fullName evidence="2">Uncharacterized protein</fullName>
    </submittedName>
</protein>
<reference evidence="2 3" key="3">
    <citation type="journal article" date="2015" name="Genome Announc.">
        <title>Draft Genome Sequence of the Archiascomycetous Yeast Saitoella complicata.</title>
        <authorList>
            <person name="Yamauchi K."/>
            <person name="Kondo S."/>
            <person name="Hamamoto M."/>
            <person name="Takahashi Y."/>
            <person name="Ogura Y."/>
            <person name="Hayashi T."/>
            <person name="Nishida H."/>
        </authorList>
    </citation>
    <scope>NUCLEOTIDE SEQUENCE [LARGE SCALE GENOMIC DNA]</scope>
    <source>
        <strain evidence="2 3">NRRL Y-17804</strain>
    </source>
</reference>
<dbReference type="AlphaFoldDB" id="A0A0E9NRP1"/>
<dbReference type="EMBL" id="BACD03000072">
    <property type="protein sequence ID" value="GAO52529.1"/>
    <property type="molecule type" value="Genomic_DNA"/>
</dbReference>
<organism evidence="2 3">
    <name type="scientific">Saitoella complicata (strain BCRC 22490 / CBS 7301 / JCM 7358 / NBRC 10748 / NRRL Y-17804)</name>
    <dbReference type="NCBI Taxonomy" id="698492"/>
    <lineage>
        <taxon>Eukaryota</taxon>
        <taxon>Fungi</taxon>
        <taxon>Dikarya</taxon>
        <taxon>Ascomycota</taxon>
        <taxon>Taphrinomycotina</taxon>
        <taxon>Taphrinomycotina incertae sedis</taxon>
        <taxon>Saitoella</taxon>
    </lineage>
</organism>
<evidence type="ECO:0000313" key="2">
    <source>
        <dbReference type="EMBL" id="GAO52529.1"/>
    </source>
</evidence>